<dbReference type="EMBL" id="CP005974">
    <property type="protein sequence ID" value="AJR08928.1"/>
    <property type="molecule type" value="Genomic_DNA"/>
</dbReference>
<dbReference type="KEGG" id="pgb:H744_2c2265"/>
<feature type="chain" id="PRO_5002195365" description="Outer membrane protein beta-barrel domain-containing protein" evidence="2">
    <location>
        <begin position="23"/>
        <end position="197"/>
    </location>
</feature>
<proteinExistence type="predicted"/>
<dbReference type="InterPro" id="IPR011250">
    <property type="entry name" value="OMP/PagP_B-barrel"/>
</dbReference>
<protein>
    <recommendedName>
        <fullName evidence="3">Outer membrane protein beta-barrel domain-containing protein</fullName>
    </recommendedName>
</protein>
<reference evidence="4 5" key="1">
    <citation type="submission" date="2013-05" db="EMBL/GenBank/DDBJ databases">
        <title>Complete genome sequence of the lipase-producing bacterium Photobacterium gaetbulicola Gung47.</title>
        <authorList>
            <person name="Kim Y.-O."/>
        </authorList>
    </citation>
    <scope>NUCLEOTIDE SEQUENCE [LARGE SCALE GENOMIC DNA]</scope>
    <source>
        <strain evidence="4 5">Gung47</strain>
    </source>
</reference>
<evidence type="ECO:0000256" key="2">
    <source>
        <dbReference type="SAM" id="SignalP"/>
    </source>
</evidence>
<sequence>MKIGHLLIAATGLLTASWAASANTIYVTPYVGYTFSNSIKDDNGTRIAPDDDPHYSITIETDLDNGRVGLFVSHLPTGYENFSNSGSFTYVHFQSSLRFNTFEHFDTYLGASIGTTIVDADWSDQDLVFSGGFLGGLEYKFTSNFSVLLEGRWLANLMESDTTTICHLPQGNESCKISVDSEWLTQFQTNLGFTYAF</sequence>
<dbReference type="SUPFAM" id="SSF56925">
    <property type="entry name" value="OMPA-like"/>
    <property type="match status" value="1"/>
</dbReference>
<dbReference type="Pfam" id="PF13505">
    <property type="entry name" value="OMP_b-brl"/>
    <property type="match status" value="1"/>
</dbReference>
<dbReference type="InterPro" id="IPR027385">
    <property type="entry name" value="Beta-barrel_OMP"/>
</dbReference>
<evidence type="ECO:0000256" key="1">
    <source>
        <dbReference type="ARBA" id="ARBA00022729"/>
    </source>
</evidence>
<dbReference type="Gene3D" id="2.40.160.20">
    <property type="match status" value="1"/>
</dbReference>
<keyword evidence="1 2" id="KW-0732">Signal</keyword>
<evidence type="ECO:0000313" key="5">
    <source>
        <dbReference type="Proteomes" id="UP000032303"/>
    </source>
</evidence>
<feature type="signal peptide" evidence="2">
    <location>
        <begin position="1"/>
        <end position="22"/>
    </location>
</feature>
<dbReference type="HOGENOM" id="CLU_118565_0_0_6"/>
<keyword evidence="5" id="KW-1185">Reference proteome</keyword>
<feature type="domain" description="Outer membrane protein beta-barrel" evidence="3">
    <location>
        <begin position="8"/>
        <end position="150"/>
    </location>
</feature>
<gene>
    <name evidence="4" type="ORF">H744_2c2265</name>
</gene>
<dbReference type="PATRIC" id="fig|658445.3.peg.4255"/>
<evidence type="ECO:0000313" key="4">
    <source>
        <dbReference type="EMBL" id="AJR08928.1"/>
    </source>
</evidence>
<dbReference type="Proteomes" id="UP000032303">
    <property type="component" value="Chromosome 2"/>
</dbReference>
<evidence type="ECO:0000259" key="3">
    <source>
        <dbReference type="Pfam" id="PF13505"/>
    </source>
</evidence>
<organism evidence="4 5">
    <name type="scientific">Photobacterium gaetbulicola Gung47</name>
    <dbReference type="NCBI Taxonomy" id="658445"/>
    <lineage>
        <taxon>Bacteria</taxon>
        <taxon>Pseudomonadati</taxon>
        <taxon>Pseudomonadota</taxon>
        <taxon>Gammaproteobacteria</taxon>
        <taxon>Vibrionales</taxon>
        <taxon>Vibrionaceae</taxon>
        <taxon>Photobacterium</taxon>
    </lineage>
</organism>
<accession>A0A0C5WP61</accession>
<dbReference type="AlphaFoldDB" id="A0A0C5WP61"/>
<name>A0A0C5WP61_9GAMM</name>